<dbReference type="Pfam" id="PF12937">
    <property type="entry name" value="F-box-like"/>
    <property type="match status" value="1"/>
</dbReference>
<proteinExistence type="predicted"/>
<name>A0AA88GYY6_NAELO</name>
<dbReference type="Proteomes" id="UP000816034">
    <property type="component" value="Unassembled WGS sequence"/>
</dbReference>
<dbReference type="SUPFAM" id="SSF103032">
    <property type="entry name" value="Hypothetical protein YwqG"/>
    <property type="match status" value="1"/>
</dbReference>
<dbReference type="InterPro" id="IPR015315">
    <property type="entry name" value="DUF1963"/>
</dbReference>
<dbReference type="Gene3D" id="2.30.320.10">
    <property type="entry name" value="YwqG-like"/>
    <property type="match status" value="1"/>
</dbReference>
<sequence>MLKKRCTGASHEPEEKKKKLNTSSNHHYTMVIHQIPSELLIHIFEFLNGCELLLNVSPVSKAWHGLISNQLDWKLLVSRRLGFSPMAPPVILKQINSSNEFWKLYFIEKIAKHKYNPVAKFLQENPNLSREQVFGEGTTDNKNIKRFISFEVEYISQEYVNALFHHSEQKQDSALDRVQMISDPFQFFWKSLPLFTGFSLKNGDEYMAIGESKIGGCPDFPRNFEWPKSNGKEWRFVAQVNLQQLEYFDLTNRVVPKGGGMLYFFAPSEASHGGSYWGVRKSDPQPITHFSAQQIKEMGGLERRNPSSLSMDTTPLERDEEDEKQDAEQSLLYYPPVRMNISSHIGSSSRCVVKKLFSAEKFQGNPPAEEVHLVHFIKDIHSSLNNNDHTQDQNQMSYLHVQIAGFGSLHGDLSELEQALGVPISSLDMRRLFISRSAFDAFTDNEMELIPSNTKVVLNPKTMFGGGNEAKFQVGTMEQVKPLLKSNQYDVYLPYSFVSEQQWHDKANRQFIYQMDSEEEKKLIMDSSDYLDAKERYSKFLEVLSVGDETMNLENWDSYCWMYCLPSYCFEKGVIEKSFCESYDP</sequence>
<dbReference type="PROSITE" id="PS50181">
    <property type="entry name" value="FBOX"/>
    <property type="match status" value="1"/>
</dbReference>
<dbReference type="Gene3D" id="1.20.1280.50">
    <property type="match status" value="1"/>
</dbReference>
<evidence type="ECO:0000256" key="1">
    <source>
        <dbReference type="SAM" id="MobiDB-lite"/>
    </source>
</evidence>
<dbReference type="GeneID" id="68102195"/>
<accession>A0AA88GYY6</accession>
<dbReference type="Pfam" id="PF09234">
    <property type="entry name" value="DUF1963"/>
    <property type="match status" value="1"/>
</dbReference>
<dbReference type="InterPro" id="IPR035948">
    <property type="entry name" value="YwqG-like_sf"/>
</dbReference>
<dbReference type="SUPFAM" id="SSF81383">
    <property type="entry name" value="F-box domain"/>
    <property type="match status" value="1"/>
</dbReference>
<evidence type="ECO:0000259" key="2">
    <source>
        <dbReference type="PROSITE" id="PS50181"/>
    </source>
</evidence>
<gene>
    <name evidence="3" type="ORF">C9374_009741</name>
</gene>
<dbReference type="CDD" id="cd09917">
    <property type="entry name" value="F-box_SF"/>
    <property type="match status" value="1"/>
</dbReference>
<keyword evidence="4" id="KW-1185">Reference proteome</keyword>
<protein>
    <recommendedName>
        <fullName evidence="2">F-box domain-containing protein</fullName>
    </recommendedName>
</protein>
<feature type="domain" description="F-box" evidence="2">
    <location>
        <begin position="29"/>
        <end position="76"/>
    </location>
</feature>
<dbReference type="InterPro" id="IPR001810">
    <property type="entry name" value="F-box_dom"/>
</dbReference>
<organism evidence="3 4">
    <name type="scientific">Naegleria lovaniensis</name>
    <name type="common">Amoeba</name>
    <dbReference type="NCBI Taxonomy" id="51637"/>
    <lineage>
        <taxon>Eukaryota</taxon>
        <taxon>Discoba</taxon>
        <taxon>Heterolobosea</taxon>
        <taxon>Tetramitia</taxon>
        <taxon>Eutetramitia</taxon>
        <taxon>Vahlkampfiidae</taxon>
        <taxon>Naegleria</taxon>
    </lineage>
</organism>
<dbReference type="InterPro" id="IPR036047">
    <property type="entry name" value="F-box-like_dom_sf"/>
</dbReference>
<feature type="region of interest" description="Disordered" evidence="1">
    <location>
        <begin position="1"/>
        <end position="21"/>
    </location>
</feature>
<comment type="caution">
    <text evidence="3">The sequence shown here is derived from an EMBL/GenBank/DDBJ whole genome shotgun (WGS) entry which is preliminary data.</text>
</comment>
<dbReference type="AlphaFoldDB" id="A0AA88GYY6"/>
<dbReference type="RefSeq" id="XP_044555058.1">
    <property type="nucleotide sequence ID" value="XM_044699962.1"/>
</dbReference>
<evidence type="ECO:0000313" key="4">
    <source>
        <dbReference type="Proteomes" id="UP000816034"/>
    </source>
</evidence>
<reference evidence="3 4" key="1">
    <citation type="journal article" date="2018" name="BMC Genomics">
        <title>The genome of Naegleria lovaniensis, the basis for a comparative approach to unravel pathogenicity factors of the human pathogenic amoeba N. fowleri.</title>
        <authorList>
            <person name="Liechti N."/>
            <person name="Schurch N."/>
            <person name="Bruggmann R."/>
            <person name="Wittwer M."/>
        </authorList>
    </citation>
    <scope>NUCLEOTIDE SEQUENCE [LARGE SCALE GENOMIC DNA]</scope>
    <source>
        <strain evidence="3 4">ATCC 30569</strain>
    </source>
</reference>
<feature type="region of interest" description="Disordered" evidence="1">
    <location>
        <begin position="298"/>
        <end position="327"/>
    </location>
</feature>
<evidence type="ECO:0000313" key="3">
    <source>
        <dbReference type="EMBL" id="KAG2393164.1"/>
    </source>
</evidence>
<dbReference type="EMBL" id="PYSW02000003">
    <property type="protein sequence ID" value="KAG2393164.1"/>
    <property type="molecule type" value="Genomic_DNA"/>
</dbReference>